<keyword evidence="4" id="KW-1003">Cell membrane</keyword>
<keyword evidence="5" id="KW-0597">Phosphoprotein</keyword>
<evidence type="ECO:0000256" key="13">
    <source>
        <dbReference type="ARBA" id="ARBA00023136"/>
    </source>
</evidence>
<dbReference type="Gene3D" id="3.30.565.10">
    <property type="entry name" value="Histidine kinase-like ATPase, C-terminal domain"/>
    <property type="match status" value="1"/>
</dbReference>
<dbReference type="CDD" id="cd00082">
    <property type="entry name" value="HisKA"/>
    <property type="match status" value="1"/>
</dbReference>
<reference evidence="16 17" key="1">
    <citation type="submission" date="2019-03" db="EMBL/GenBank/DDBJ databases">
        <title>Genomic Encyclopedia of Type Strains, Phase IV (KMG-IV): sequencing the most valuable type-strain genomes for metagenomic binning, comparative biology and taxonomic classification.</title>
        <authorList>
            <person name="Goeker M."/>
        </authorList>
    </citation>
    <scope>NUCLEOTIDE SEQUENCE [LARGE SCALE GENOMIC DNA]</scope>
    <source>
        <strain evidence="16 17">DSM 7445</strain>
    </source>
</reference>
<keyword evidence="9" id="KW-0418">Kinase</keyword>
<name>A0A4R3I5Q5_PAULE</name>
<dbReference type="Gene3D" id="1.10.287.130">
    <property type="match status" value="1"/>
</dbReference>
<dbReference type="InterPro" id="IPR036097">
    <property type="entry name" value="HisK_dim/P_sf"/>
</dbReference>
<feature type="transmembrane region" description="Helical" evidence="14">
    <location>
        <begin position="339"/>
        <end position="358"/>
    </location>
</feature>
<comment type="catalytic activity">
    <reaction evidence="1">
        <text>ATP + protein L-histidine = ADP + protein N-phospho-L-histidine.</text>
        <dbReference type="EC" id="2.7.13.3"/>
    </reaction>
</comment>
<dbReference type="PRINTS" id="PR00344">
    <property type="entry name" value="BCTRLSENSOR"/>
</dbReference>
<keyword evidence="17" id="KW-1185">Reference proteome</keyword>
<evidence type="ECO:0000256" key="11">
    <source>
        <dbReference type="ARBA" id="ARBA00022989"/>
    </source>
</evidence>
<evidence type="ECO:0000256" key="7">
    <source>
        <dbReference type="ARBA" id="ARBA00022692"/>
    </source>
</evidence>
<keyword evidence="8" id="KW-0547">Nucleotide-binding</keyword>
<dbReference type="SMART" id="SM00387">
    <property type="entry name" value="HATPase_c"/>
    <property type="match status" value="1"/>
</dbReference>
<dbReference type="PROSITE" id="PS50109">
    <property type="entry name" value="HIS_KIN"/>
    <property type="match status" value="1"/>
</dbReference>
<evidence type="ECO:0000256" key="1">
    <source>
        <dbReference type="ARBA" id="ARBA00000085"/>
    </source>
</evidence>
<dbReference type="SUPFAM" id="SSF47384">
    <property type="entry name" value="Homodimeric domain of signal transducing histidine kinase"/>
    <property type="match status" value="1"/>
</dbReference>
<keyword evidence="11 14" id="KW-1133">Transmembrane helix</keyword>
<dbReference type="SUPFAM" id="SSF55874">
    <property type="entry name" value="ATPase domain of HSP90 chaperone/DNA topoisomerase II/histidine kinase"/>
    <property type="match status" value="1"/>
</dbReference>
<dbReference type="InterPro" id="IPR007895">
    <property type="entry name" value="MASE1"/>
</dbReference>
<dbReference type="AlphaFoldDB" id="A0A4R3I5Q5"/>
<evidence type="ECO:0000256" key="6">
    <source>
        <dbReference type="ARBA" id="ARBA00022679"/>
    </source>
</evidence>
<feature type="transmembrane region" description="Helical" evidence="14">
    <location>
        <begin position="309"/>
        <end position="327"/>
    </location>
</feature>
<dbReference type="GO" id="GO:0000155">
    <property type="term" value="F:phosphorelay sensor kinase activity"/>
    <property type="evidence" value="ECO:0007669"/>
    <property type="project" value="InterPro"/>
</dbReference>
<evidence type="ECO:0000256" key="4">
    <source>
        <dbReference type="ARBA" id="ARBA00022475"/>
    </source>
</evidence>
<dbReference type="Proteomes" id="UP000295382">
    <property type="component" value="Unassembled WGS sequence"/>
</dbReference>
<keyword evidence="6" id="KW-0808">Transferase</keyword>
<feature type="domain" description="Histidine kinase" evidence="15">
    <location>
        <begin position="380"/>
        <end position="592"/>
    </location>
</feature>
<sequence length="600" mass="65321">MPVPVFRRAASVQVRGVSKPRLRVSPISAKKKIGAKTYVFYVLPDMTLISIAGKDSRRFFGIITTLFVSCSDMLDLRSLRYFWWATGAALAYISLDILCGPPMRYQPINPIWHPAAGLAVFVLMRNGWRALLPLAAAIALSSYAVPVLQGRLAWSIAVGLLPLPGYFAVAYFMRRRLAHGEFLASHKGLITWTAAVALVSLCHGLLYSSAIMSAGAIGVDAWSNTLIRYSVAEIAGIVTFMSIAYCLTDYESRLNFFGRVNNWETLGYISLIALILWIALKQPPKESITYFLLFFPLAWAAARQGMAGAVAATAALEICVTVATFLPDNYASRVPDVQMLVLTLTLSGFLIGIAVDVARRASSELRQSLRLAAAGEMAGALAHELNQPLTALAAYGSACTRLIEREGGNPLLLKTVAAMAAESERASNVLKRLRDFFRTGSTRLERLQLAELIQASATPFHEQARKENIDFTVHDSPAARLLGDRVQLEIVIRNLLANAFQAVSQQPDSQGRKVVIDSGTDGDWIWIRIADNGPGIANKIRARLFEPFISLKSSGMGLGLAISRSIIETHGGTLAIEPSPHGVLKITLPEDKAGHESDNE</sequence>
<evidence type="ECO:0000256" key="8">
    <source>
        <dbReference type="ARBA" id="ARBA00022741"/>
    </source>
</evidence>
<dbReference type="SMART" id="SM00388">
    <property type="entry name" value="HisKA"/>
    <property type="match status" value="1"/>
</dbReference>
<keyword evidence="13 14" id="KW-0472">Membrane</keyword>
<feature type="transmembrane region" description="Helical" evidence="14">
    <location>
        <begin position="229"/>
        <end position="248"/>
    </location>
</feature>
<keyword evidence="10" id="KW-0067">ATP-binding</keyword>
<gene>
    <name evidence="16" type="ORF">EDC30_101295</name>
</gene>
<proteinExistence type="predicted"/>
<feature type="transmembrane region" description="Helical" evidence="14">
    <location>
        <begin position="260"/>
        <end position="280"/>
    </location>
</feature>
<organism evidence="16 17">
    <name type="scientific">Paucimonas lemoignei</name>
    <name type="common">Pseudomonas lemoignei</name>
    <dbReference type="NCBI Taxonomy" id="29443"/>
    <lineage>
        <taxon>Bacteria</taxon>
        <taxon>Pseudomonadati</taxon>
        <taxon>Pseudomonadota</taxon>
        <taxon>Betaproteobacteria</taxon>
        <taxon>Burkholderiales</taxon>
        <taxon>Burkholderiaceae</taxon>
        <taxon>Paucimonas</taxon>
    </lineage>
</organism>
<dbReference type="PANTHER" id="PTHR43065">
    <property type="entry name" value="SENSOR HISTIDINE KINASE"/>
    <property type="match status" value="1"/>
</dbReference>
<dbReference type="InterPro" id="IPR005467">
    <property type="entry name" value="His_kinase_dom"/>
</dbReference>
<dbReference type="PANTHER" id="PTHR43065:SF10">
    <property type="entry name" value="PEROXIDE STRESS-ACTIVATED HISTIDINE KINASE MAK3"/>
    <property type="match status" value="1"/>
</dbReference>
<evidence type="ECO:0000313" key="16">
    <source>
        <dbReference type="EMBL" id="TCS39339.1"/>
    </source>
</evidence>
<dbReference type="Pfam" id="PF02518">
    <property type="entry name" value="HATPase_c"/>
    <property type="match status" value="1"/>
</dbReference>
<dbReference type="Pfam" id="PF05231">
    <property type="entry name" value="MASE1"/>
    <property type="match status" value="1"/>
</dbReference>
<feature type="transmembrane region" description="Helical" evidence="14">
    <location>
        <begin position="81"/>
        <end position="99"/>
    </location>
</feature>
<dbReference type="InterPro" id="IPR003661">
    <property type="entry name" value="HisK_dim/P_dom"/>
</dbReference>
<evidence type="ECO:0000256" key="10">
    <source>
        <dbReference type="ARBA" id="ARBA00022840"/>
    </source>
</evidence>
<comment type="subcellular location">
    <subcellularLocation>
        <location evidence="2">Cell membrane</location>
        <topology evidence="2">Multi-pass membrane protein</topology>
    </subcellularLocation>
</comment>
<accession>A0A4R3I5Q5</accession>
<protein>
    <recommendedName>
        <fullName evidence="3">histidine kinase</fullName>
        <ecNumber evidence="3">2.7.13.3</ecNumber>
    </recommendedName>
</protein>
<evidence type="ECO:0000256" key="12">
    <source>
        <dbReference type="ARBA" id="ARBA00023012"/>
    </source>
</evidence>
<dbReference type="EC" id="2.7.13.3" evidence="3"/>
<feature type="transmembrane region" description="Helical" evidence="14">
    <location>
        <begin position="111"/>
        <end position="132"/>
    </location>
</feature>
<dbReference type="EMBL" id="SLZQ01000001">
    <property type="protein sequence ID" value="TCS39339.1"/>
    <property type="molecule type" value="Genomic_DNA"/>
</dbReference>
<dbReference type="InterPro" id="IPR036890">
    <property type="entry name" value="HATPase_C_sf"/>
</dbReference>
<feature type="transmembrane region" description="Helical" evidence="14">
    <location>
        <begin position="152"/>
        <end position="173"/>
    </location>
</feature>
<feature type="transmembrane region" description="Helical" evidence="14">
    <location>
        <begin position="194"/>
        <end position="217"/>
    </location>
</feature>
<keyword evidence="7 14" id="KW-0812">Transmembrane</keyword>
<keyword evidence="12" id="KW-0902">Two-component regulatory system</keyword>
<comment type="caution">
    <text evidence="16">The sequence shown here is derived from an EMBL/GenBank/DDBJ whole genome shotgun (WGS) entry which is preliminary data.</text>
</comment>
<evidence type="ECO:0000256" key="5">
    <source>
        <dbReference type="ARBA" id="ARBA00022553"/>
    </source>
</evidence>
<evidence type="ECO:0000256" key="9">
    <source>
        <dbReference type="ARBA" id="ARBA00022777"/>
    </source>
</evidence>
<evidence type="ECO:0000259" key="15">
    <source>
        <dbReference type="PROSITE" id="PS50109"/>
    </source>
</evidence>
<evidence type="ECO:0000256" key="3">
    <source>
        <dbReference type="ARBA" id="ARBA00012438"/>
    </source>
</evidence>
<dbReference type="Pfam" id="PF00512">
    <property type="entry name" value="HisKA"/>
    <property type="match status" value="1"/>
</dbReference>
<dbReference type="InterPro" id="IPR004358">
    <property type="entry name" value="Sig_transdc_His_kin-like_C"/>
</dbReference>
<evidence type="ECO:0000256" key="14">
    <source>
        <dbReference type="SAM" id="Phobius"/>
    </source>
</evidence>
<evidence type="ECO:0000256" key="2">
    <source>
        <dbReference type="ARBA" id="ARBA00004651"/>
    </source>
</evidence>
<dbReference type="GO" id="GO:0005524">
    <property type="term" value="F:ATP binding"/>
    <property type="evidence" value="ECO:0007669"/>
    <property type="project" value="UniProtKB-KW"/>
</dbReference>
<dbReference type="InterPro" id="IPR003594">
    <property type="entry name" value="HATPase_dom"/>
</dbReference>
<evidence type="ECO:0000313" key="17">
    <source>
        <dbReference type="Proteomes" id="UP000295382"/>
    </source>
</evidence>
<dbReference type="GO" id="GO:0005886">
    <property type="term" value="C:plasma membrane"/>
    <property type="evidence" value="ECO:0007669"/>
    <property type="project" value="UniProtKB-SubCell"/>
</dbReference>